<dbReference type="AlphaFoldDB" id="A0A0P7YVY6"/>
<protein>
    <recommendedName>
        <fullName evidence="4">Ubiquitin carboxyl-terminal hydrolase 34-like</fullName>
    </recommendedName>
</protein>
<sequence>SDADSTDGLQLKKEHALRVFSYISSWTQRQCLCCFKEYKHLEVFNQLVYALINLVINQVQALRDQLCKGRGSAAGAESEWVSARLPPGDDEPVNVERDSAEEDGGSGEGGSQVSETGPNQGVQGKQENPHSREGNNEDGPDLLASWSTEDREKLLLCAAKIFQIQFPLYTAYKHNTHPTI</sequence>
<name>A0A0P7YVY6_SCLFO</name>
<feature type="non-terminal residue" evidence="2">
    <location>
        <position position="180"/>
    </location>
</feature>
<accession>A0A0P7YVY6</accession>
<feature type="region of interest" description="Disordered" evidence="1">
    <location>
        <begin position="78"/>
        <end position="143"/>
    </location>
</feature>
<feature type="non-terminal residue" evidence="2">
    <location>
        <position position="1"/>
    </location>
</feature>
<evidence type="ECO:0000313" key="2">
    <source>
        <dbReference type="EMBL" id="KPP72240.1"/>
    </source>
</evidence>
<organism evidence="2 3">
    <name type="scientific">Scleropages formosus</name>
    <name type="common">Asian bonytongue</name>
    <name type="synonym">Osteoglossum formosum</name>
    <dbReference type="NCBI Taxonomy" id="113540"/>
    <lineage>
        <taxon>Eukaryota</taxon>
        <taxon>Metazoa</taxon>
        <taxon>Chordata</taxon>
        <taxon>Craniata</taxon>
        <taxon>Vertebrata</taxon>
        <taxon>Euteleostomi</taxon>
        <taxon>Actinopterygii</taxon>
        <taxon>Neopterygii</taxon>
        <taxon>Teleostei</taxon>
        <taxon>Osteoglossocephala</taxon>
        <taxon>Osteoglossomorpha</taxon>
        <taxon>Osteoglossiformes</taxon>
        <taxon>Osteoglossidae</taxon>
        <taxon>Scleropages</taxon>
    </lineage>
</organism>
<proteinExistence type="predicted"/>
<reference evidence="2 3" key="1">
    <citation type="submission" date="2015-08" db="EMBL/GenBank/DDBJ databases">
        <title>The genome of the Asian arowana (Scleropages formosus).</title>
        <authorList>
            <person name="Tan M.H."/>
            <person name="Gan H.M."/>
            <person name="Croft L.J."/>
            <person name="Austin C.M."/>
        </authorList>
    </citation>
    <scope>NUCLEOTIDE SEQUENCE [LARGE SCALE GENOMIC DNA]</scope>
    <source>
        <strain evidence="2">Aro1</strain>
    </source>
</reference>
<comment type="caution">
    <text evidence="2">The sequence shown here is derived from an EMBL/GenBank/DDBJ whole genome shotgun (WGS) entry which is preliminary data.</text>
</comment>
<feature type="compositionally biased region" description="Acidic residues" evidence="1">
    <location>
        <begin position="88"/>
        <end position="105"/>
    </location>
</feature>
<evidence type="ECO:0000313" key="3">
    <source>
        <dbReference type="Proteomes" id="UP000034805"/>
    </source>
</evidence>
<dbReference type="EMBL" id="JARO02002628">
    <property type="protein sequence ID" value="KPP72240.1"/>
    <property type="molecule type" value="Genomic_DNA"/>
</dbReference>
<dbReference type="Proteomes" id="UP000034805">
    <property type="component" value="Unassembled WGS sequence"/>
</dbReference>
<evidence type="ECO:0000256" key="1">
    <source>
        <dbReference type="SAM" id="MobiDB-lite"/>
    </source>
</evidence>
<gene>
    <name evidence="2" type="ORF">Z043_108774</name>
</gene>
<evidence type="ECO:0008006" key="4">
    <source>
        <dbReference type="Google" id="ProtNLM"/>
    </source>
</evidence>